<reference evidence="4 5" key="1">
    <citation type="journal article" date="2005" name="J. Bacteriol.">
        <title>Insights into genome plasticity and pathogenicity of the plant pathogenic Bacterium Xanthomonas campestris pv. vesicatoria revealed by the complete genome sequence.</title>
        <authorList>
            <person name="Thieme F."/>
            <person name="Koebnik R."/>
            <person name="Bekel T."/>
            <person name="Berger C."/>
            <person name="Boch J."/>
            <person name="Buettner D."/>
            <person name="Caldana C."/>
            <person name="Gaigalat L."/>
            <person name="Goesmann A."/>
            <person name="Kay S."/>
            <person name="Kirchner O."/>
            <person name="Lanz C."/>
            <person name="Linke B."/>
            <person name="McHardy A.C."/>
            <person name="Meyer F."/>
            <person name="Mittenhuber G."/>
            <person name="Nies D.H."/>
            <person name="Niesbach-Kloesgen U."/>
            <person name="Patschkowski T."/>
            <person name="Rueckert C."/>
            <person name="Rupp O."/>
            <person name="Schneicker S."/>
            <person name="Schuster S.C."/>
            <person name="Vorhoelter F.J."/>
            <person name="Weber E."/>
            <person name="Puehler A."/>
            <person name="Bonas U."/>
            <person name="Bartels D."/>
            <person name="Kaiser O."/>
        </authorList>
    </citation>
    <scope>NUCLEOTIDE SEQUENCE [LARGE SCALE GENOMIC DNA]</scope>
    <source>
        <strain evidence="4 5">85-10</strain>
    </source>
</reference>
<evidence type="ECO:0000259" key="3">
    <source>
        <dbReference type="Pfam" id="PF13369"/>
    </source>
</evidence>
<dbReference type="Pfam" id="PF13371">
    <property type="entry name" value="TPR_9"/>
    <property type="match status" value="1"/>
</dbReference>
<dbReference type="KEGG" id="xcv:XCV3530"/>
<dbReference type="Proteomes" id="UP000007069">
    <property type="component" value="Chromosome"/>
</dbReference>
<organism evidence="5">
    <name type="scientific">Xanthomonas euvesicatoria pv. vesicatoria (strain 85-10)</name>
    <name type="common">Xanthomonas campestris pv. vesicatoria</name>
    <dbReference type="NCBI Taxonomy" id="316273"/>
    <lineage>
        <taxon>Bacteria</taxon>
        <taxon>Pseudomonadati</taxon>
        <taxon>Pseudomonadota</taxon>
        <taxon>Gammaproteobacteria</taxon>
        <taxon>Lysobacterales</taxon>
        <taxon>Lysobacteraceae</taxon>
        <taxon>Xanthomonas</taxon>
    </lineage>
</organism>
<dbReference type="STRING" id="456327.BJD11_05085"/>
<name>Q3BPQ2_XANE5</name>
<dbReference type="InterPro" id="IPR011990">
    <property type="entry name" value="TPR-like_helical_dom_sf"/>
</dbReference>
<dbReference type="HOGENOM" id="CLU_063810_1_0_6"/>
<dbReference type="PANTHER" id="PTHR31350:SF21">
    <property type="entry name" value="F-BOX ONLY PROTEIN 21"/>
    <property type="match status" value="1"/>
</dbReference>
<sequence>MRPARHLSERRLRPSDAGPPVSVTRSCAPRPCQEVPDLNPAPLADTLGSMVDMLPLPHWTALASLNDDAVPLMSTALLIARDEYPQLDAELYDTLVQSHVEHLRREVDAIDLWPLKMAAVNRYLFDELGYSGNHDEYYDPRNSYLNQVFERRLGNPISLAMVQIEVARRLGIPLAGVSFPGHFLVRLPVDDGVLVMDPFNGGRPLGVDELRERARPHLGGEIPDDRALAQILDPAPHRAILIRILRNLHGVYADAEHWDRAARSADRILKLVPDQPEALRDRGMAYLHLGHRNGARHDLSRYLVLNPGAQDAAHLHEHLVELNSQRARAH</sequence>
<dbReference type="EMBL" id="AM039952">
    <property type="protein sequence ID" value="CAJ25261.1"/>
    <property type="molecule type" value="Genomic_DNA"/>
</dbReference>
<dbReference type="SUPFAM" id="SSF48452">
    <property type="entry name" value="TPR-like"/>
    <property type="match status" value="1"/>
</dbReference>
<feature type="domain" description="Protein SirB1 N-terminal" evidence="3">
    <location>
        <begin position="96"/>
        <end position="246"/>
    </location>
</feature>
<dbReference type="Pfam" id="PF13369">
    <property type="entry name" value="Transglut_core2"/>
    <property type="match status" value="1"/>
</dbReference>
<dbReference type="PANTHER" id="PTHR31350">
    <property type="entry name" value="SI:DKEY-261L7.2"/>
    <property type="match status" value="1"/>
</dbReference>
<evidence type="ECO:0000313" key="4">
    <source>
        <dbReference type="EMBL" id="CAJ25261.1"/>
    </source>
</evidence>
<protein>
    <recommendedName>
        <fullName evidence="3">Protein SirB1 N-terminal domain-containing protein</fullName>
    </recommendedName>
</protein>
<feature type="region of interest" description="Disordered" evidence="2">
    <location>
        <begin position="1"/>
        <end position="26"/>
    </location>
</feature>
<gene>
    <name evidence="4" type="ordered locus">XCV3530</name>
</gene>
<dbReference type="AlphaFoldDB" id="Q3BPQ2"/>
<comment type="similarity">
    <text evidence="1">Belongs to the UPF0162 family.</text>
</comment>
<feature type="compositionally biased region" description="Basic and acidic residues" evidence="2">
    <location>
        <begin position="1"/>
        <end position="14"/>
    </location>
</feature>
<proteinExistence type="inferred from homology"/>
<evidence type="ECO:0000313" key="5">
    <source>
        <dbReference type="Proteomes" id="UP000007069"/>
    </source>
</evidence>
<dbReference type="Gene3D" id="1.25.40.10">
    <property type="entry name" value="Tetratricopeptide repeat domain"/>
    <property type="match status" value="1"/>
</dbReference>
<dbReference type="InterPro" id="IPR032698">
    <property type="entry name" value="SirB1_N"/>
</dbReference>
<evidence type="ECO:0000256" key="1">
    <source>
        <dbReference type="ARBA" id="ARBA00007100"/>
    </source>
</evidence>
<dbReference type="eggNOG" id="COG2912">
    <property type="taxonomic scope" value="Bacteria"/>
</dbReference>
<evidence type="ECO:0000256" key="2">
    <source>
        <dbReference type="SAM" id="MobiDB-lite"/>
    </source>
</evidence>
<accession>Q3BPQ2</accession>